<evidence type="ECO:0000259" key="1">
    <source>
        <dbReference type="SMART" id="SM00858"/>
    </source>
</evidence>
<dbReference type="NCBIfam" id="TIGR03177">
    <property type="entry name" value="pilus_cpaB"/>
    <property type="match status" value="1"/>
</dbReference>
<dbReference type="InterPro" id="IPR031571">
    <property type="entry name" value="RcpC_dom"/>
</dbReference>
<feature type="domain" description="SAF" evidence="1">
    <location>
        <begin position="49"/>
        <end position="117"/>
    </location>
</feature>
<sequence>MRPIQLVILLVAVGAAAGAGLIATRIGTRAPDTPRTVAAQPVAPPIDLEDVLVAAKDIGIGKTVDAENVSWKPWPKDGLSDGYIQRSAEPDAVTDLKSMLARSPILAGEPIRKAKLVRSDRGFLSAVLPEGMRAVAVRVNAASTAGGFILPEDRVDILLVRQKDAGEAVAETILTDIRVLAIDQSVQQTGDDKQPSIVAQNTATLELTPDQTELVTQAQQIGSISLALRPLVDNDQPAARQRKPTGVAVVKFGVVSRVTAQQAP</sequence>
<name>A0A212LL04_9HYPH</name>
<accession>A0A212LL04</accession>
<proteinExistence type="predicted"/>
<dbReference type="Pfam" id="PF08666">
    <property type="entry name" value="SAF"/>
    <property type="match status" value="1"/>
</dbReference>
<dbReference type="Pfam" id="PF16976">
    <property type="entry name" value="RcpC"/>
    <property type="match status" value="1"/>
</dbReference>
<evidence type="ECO:0000313" key="2">
    <source>
        <dbReference type="EMBL" id="SCM78200.1"/>
    </source>
</evidence>
<organism evidence="2">
    <name type="scientific">uncultured Pleomorphomonas sp</name>
    <dbReference type="NCBI Taxonomy" id="442121"/>
    <lineage>
        <taxon>Bacteria</taxon>
        <taxon>Pseudomonadati</taxon>
        <taxon>Pseudomonadota</taxon>
        <taxon>Alphaproteobacteria</taxon>
        <taxon>Hyphomicrobiales</taxon>
        <taxon>Pleomorphomonadaceae</taxon>
        <taxon>Pleomorphomonas</taxon>
        <taxon>environmental samples</taxon>
    </lineage>
</organism>
<dbReference type="EMBL" id="FMJD01000010">
    <property type="protein sequence ID" value="SCM78200.1"/>
    <property type="molecule type" value="Genomic_DNA"/>
</dbReference>
<dbReference type="InterPro" id="IPR013974">
    <property type="entry name" value="SAF"/>
</dbReference>
<dbReference type="CDD" id="cd11614">
    <property type="entry name" value="SAF_CpaB_FlgA_like"/>
    <property type="match status" value="1"/>
</dbReference>
<gene>
    <name evidence="2" type="ORF">KL86PLE_60522</name>
</gene>
<reference evidence="2" key="1">
    <citation type="submission" date="2016-08" db="EMBL/GenBank/DDBJ databases">
        <authorList>
            <person name="Seilhamer J.J."/>
        </authorList>
    </citation>
    <scope>NUCLEOTIDE SEQUENCE</scope>
    <source>
        <strain evidence="2">86</strain>
    </source>
</reference>
<dbReference type="AlphaFoldDB" id="A0A212LL04"/>
<dbReference type="SMART" id="SM00858">
    <property type="entry name" value="SAF"/>
    <property type="match status" value="1"/>
</dbReference>
<dbReference type="RefSeq" id="WP_288197954.1">
    <property type="nucleotide sequence ID" value="NZ_LT608334.1"/>
</dbReference>
<protein>
    <submittedName>
        <fullName evidence="2">Flp pilus assembly protein CpaB</fullName>
    </submittedName>
</protein>
<dbReference type="InterPro" id="IPR017592">
    <property type="entry name" value="Pilus_assmbl_Flp-typ_CpaB"/>
</dbReference>